<dbReference type="RefSeq" id="WP_175222134.1">
    <property type="nucleotide sequence ID" value="NZ_CABWIL020000014.1"/>
</dbReference>
<dbReference type="AlphaFoldDB" id="A0A6J5J4Z6"/>
<organism evidence="2 3">
    <name type="scientific">Burkholderia aenigmatica</name>
    <dbReference type="NCBI Taxonomy" id="2015348"/>
    <lineage>
        <taxon>Bacteria</taxon>
        <taxon>Pseudomonadati</taxon>
        <taxon>Pseudomonadota</taxon>
        <taxon>Betaproteobacteria</taxon>
        <taxon>Burkholderiales</taxon>
        <taxon>Burkholderiaceae</taxon>
        <taxon>Burkholderia</taxon>
        <taxon>Burkholderia cepacia complex</taxon>
    </lineage>
</organism>
<gene>
    <name evidence="2" type="ORF">BLA3211_04028</name>
</gene>
<dbReference type="EMBL" id="CABWIL020000014">
    <property type="protein sequence ID" value="CAB3966634.1"/>
    <property type="molecule type" value="Genomic_DNA"/>
</dbReference>
<accession>A0A6J5J4Z6</accession>
<evidence type="ECO:0000313" key="3">
    <source>
        <dbReference type="Proteomes" id="UP000494301"/>
    </source>
</evidence>
<protein>
    <submittedName>
        <fullName evidence="2">Uncharacterized protein</fullName>
    </submittedName>
</protein>
<name>A0A6J5J4Z6_9BURK</name>
<keyword evidence="1" id="KW-0732">Signal</keyword>
<feature type="chain" id="PRO_5027119345" evidence="1">
    <location>
        <begin position="24"/>
        <end position="207"/>
    </location>
</feature>
<proteinExistence type="predicted"/>
<evidence type="ECO:0000313" key="2">
    <source>
        <dbReference type="EMBL" id="CAB3966634.1"/>
    </source>
</evidence>
<evidence type="ECO:0000256" key="1">
    <source>
        <dbReference type="SAM" id="SignalP"/>
    </source>
</evidence>
<reference evidence="2 3" key="1">
    <citation type="submission" date="2020-04" db="EMBL/GenBank/DDBJ databases">
        <authorList>
            <person name="Depoorter E."/>
        </authorList>
    </citation>
    <scope>NUCLEOTIDE SEQUENCE [LARGE SCALE GENOMIC DNA]</scope>
    <source>
        <strain evidence="2 3">BCC0217</strain>
    </source>
</reference>
<dbReference type="Proteomes" id="UP000494301">
    <property type="component" value="Unassembled WGS sequence"/>
</dbReference>
<feature type="signal peptide" evidence="1">
    <location>
        <begin position="1"/>
        <end position="23"/>
    </location>
</feature>
<sequence>MIKRSVHFACSLLLSSAPFHVHAFESDLNGDVVIDWRDFRNTVKNYKRKINLTANIEQATKAEERGRRYFLEGRYEHAYSLGYQDAIDYIPRPEYFFIVGDIILRTTLSFHSDSPHAPPGYKACWDKYQFATDVSRDLEPSFQTGFGLVDELNLSKTKNSKIYKQAMTNASCLARLTSKYLEQMGPQCVPIEEVKACLGSPLLLLYH</sequence>